<dbReference type="AlphaFoldDB" id="A0A9K3CV59"/>
<dbReference type="SUPFAM" id="SSF81606">
    <property type="entry name" value="PP2C-like"/>
    <property type="match status" value="1"/>
</dbReference>
<evidence type="ECO:0000313" key="7">
    <source>
        <dbReference type="EMBL" id="GIQ83904.1"/>
    </source>
</evidence>
<dbReference type="InterPro" id="IPR000222">
    <property type="entry name" value="PP2C_BS"/>
</dbReference>
<protein>
    <submittedName>
        <fullName evidence="7">Protein phosphatase 2C family</fullName>
    </submittedName>
</protein>
<feature type="compositionally biased region" description="Polar residues" evidence="5">
    <location>
        <begin position="264"/>
        <end position="275"/>
    </location>
</feature>
<dbReference type="Proteomes" id="UP000265618">
    <property type="component" value="Unassembled WGS sequence"/>
</dbReference>
<name>A0A9K3CV59_9EUKA</name>
<keyword evidence="3 4" id="KW-0904">Protein phosphatase</keyword>
<evidence type="ECO:0000313" key="8">
    <source>
        <dbReference type="Proteomes" id="UP000265618"/>
    </source>
</evidence>
<sequence>MSVVSGVVPTHGVKRGRERDAILPLDHPAKRGGPDSATAPVEQDRAEDASTAAGIPLSSEAHISVGAMSTRGLRSYQEDAFCVVHPFRGDPAQSLFCVFDGHGGDHVSQFARDTLPGMLAEAMTEQETMGTISSLEDYTALFTDVFHAVDTAAKAMLGRRNGGTTALVVYRCWSTIVTASAGDSVAMLLTDTPSEATLISAVHNVAQPAECKRVLSLGASVLGRTRPRRLTQLPSAAHSDDTGSGTEGAEGGVAGGTRPGTPTDSCTGISANTEGPSPPPSPPLAEGTKGTCAAGPSGTAPEHDSPSTVSTVSPYRYVSPGYLPWQSYQQDGNPSYFAVPTHPRLLNVTRGFGGVGYEPVFICQPEVQMHSITPSHTSLVLGSDGLLPHDTDPVTLAQCLTDMTHTVAHMGAAATAHSLVAIALHCLWSSDNVTAIAVQFHNGVAQSGTHPDTHPDPASACPLCMPPPSALGDAILDYCRTIRE</sequence>
<evidence type="ECO:0000256" key="2">
    <source>
        <dbReference type="ARBA" id="ARBA00022801"/>
    </source>
</evidence>
<feature type="compositionally biased region" description="Gly residues" evidence="5">
    <location>
        <begin position="245"/>
        <end position="258"/>
    </location>
</feature>
<dbReference type="EMBL" id="BDIP01001227">
    <property type="protein sequence ID" value="GIQ83904.1"/>
    <property type="molecule type" value="Genomic_DNA"/>
</dbReference>
<organism evidence="7 8">
    <name type="scientific">Kipferlia bialata</name>
    <dbReference type="NCBI Taxonomy" id="797122"/>
    <lineage>
        <taxon>Eukaryota</taxon>
        <taxon>Metamonada</taxon>
        <taxon>Carpediemonas-like organisms</taxon>
        <taxon>Kipferlia</taxon>
    </lineage>
</organism>
<keyword evidence="1" id="KW-0479">Metal-binding</keyword>
<gene>
    <name evidence="7" type="ORF">KIPB_005306</name>
</gene>
<feature type="region of interest" description="Disordered" evidence="5">
    <location>
        <begin position="1"/>
        <end position="51"/>
    </location>
</feature>
<dbReference type="GO" id="GO:0004722">
    <property type="term" value="F:protein serine/threonine phosphatase activity"/>
    <property type="evidence" value="ECO:0007669"/>
    <property type="project" value="InterPro"/>
</dbReference>
<evidence type="ECO:0000256" key="5">
    <source>
        <dbReference type="SAM" id="MobiDB-lite"/>
    </source>
</evidence>
<dbReference type="GO" id="GO:0046872">
    <property type="term" value="F:metal ion binding"/>
    <property type="evidence" value="ECO:0007669"/>
    <property type="project" value="UniProtKB-KW"/>
</dbReference>
<keyword evidence="8" id="KW-1185">Reference proteome</keyword>
<feature type="compositionally biased region" description="Basic and acidic residues" evidence="5">
    <location>
        <begin position="15"/>
        <end position="33"/>
    </location>
</feature>
<dbReference type="CDD" id="cd00143">
    <property type="entry name" value="PP2Cc"/>
    <property type="match status" value="1"/>
</dbReference>
<keyword evidence="2 4" id="KW-0378">Hydrolase</keyword>
<dbReference type="Gene3D" id="3.60.40.10">
    <property type="entry name" value="PPM-type phosphatase domain"/>
    <property type="match status" value="2"/>
</dbReference>
<dbReference type="InterPro" id="IPR015655">
    <property type="entry name" value="PP2C"/>
</dbReference>
<dbReference type="PROSITE" id="PS01032">
    <property type="entry name" value="PPM_1"/>
    <property type="match status" value="1"/>
</dbReference>
<feature type="region of interest" description="Disordered" evidence="5">
    <location>
        <begin position="226"/>
        <end position="312"/>
    </location>
</feature>
<dbReference type="SMART" id="SM00332">
    <property type="entry name" value="PP2Cc"/>
    <property type="match status" value="1"/>
</dbReference>
<dbReference type="OrthoDB" id="10025511at2759"/>
<evidence type="ECO:0000256" key="3">
    <source>
        <dbReference type="ARBA" id="ARBA00022912"/>
    </source>
</evidence>
<comment type="similarity">
    <text evidence="4">Belongs to the PP2C family.</text>
</comment>
<reference evidence="7 8" key="1">
    <citation type="journal article" date="2018" name="PLoS ONE">
        <title>The draft genome of Kipferlia bialata reveals reductive genome evolution in fornicate parasites.</title>
        <authorList>
            <person name="Tanifuji G."/>
            <person name="Takabayashi S."/>
            <person name="Kume K."/>
            <person name="Takagi M."/>
            <person name="Nakayama T."/>
            <person name="Kamikawa R."/>
            <person name="Inagaki Y."/>
            <person name="Hashimoto T."/>
        </authorList>
    </citation>
    <scope>NUCLEOTIDE SEQUENCE [LARGE SCALE GENOMIC DNA]</scope>
    <source>
        <strain evidence="7">NY0173</strain>
    </source>
</reference>
<evidence type="ECO:0000256" key="4">
    <source>
        <dbReference type="RuleBase" id="RU003465"/>
    </source>
</evidence>
<dbReference type="PANTHER" id="PTHR47992">
    <property type="entry name" value="PROTEIN PHOSPHATASE"/>
    <property type="match status" value="1"/>
</dbReference>
<dbReference type="PROSITE" id="PS51746">
    <property type="entry name" value="PPM_2"/>
    <property type="match status" value="1"/>
</dbReference>
<proteinExistence type="inferred from homology"/>
<evidence type="ECO:0000259" key="6">
    <source>
        <dbReference type="PROSITE" id="PS51746"/>
    </source>
</evidence>
<comment type="caution">
    <text evidence="7">The sequence shown here is derived from an EMBL/GenBank/DDBJ whole genome shotgun (WGS) entry which is preliminary data.</text>
</comment>
<accession>A0A9K3CV59</accession>
<feature type="domain" description="PPM-type phosphatase" evidence="6">
    <location>
        <begin position="64"/>
        <end position="440"/>
    </location>
</feature>
<evidence type="ECO:0000256" key="1">
    <source>
        <dbReference type="ARBA" id="ARBA00022723"/>
    </source>
</evidence>
<dbReference type="Pfam" id="PF00481">
    <property type="entry name" value="PP2C"/>
    <property type="match status" value="2"/>
</dbReference>
<dbReference type="InterPro" id="IPR001932">
    <property type="entry name" value="PPM-type_phosphatase-like_dom"/>
</dbReference>
<dbReference type="InterPro" id="IPR036457">
    <property type="entry name" value="PPM-type-like_dom_sf"/>
</dbReference>